<evidence type="ECO:0000313" key="2">
    <source>
        <dbReference type="Proteomes" id="UP001172457"/>
    </source>
</evidence>
<evidence type="ECO:0000313" key="1">
    <source>
        <dbReference type="EMBL" id="KAJ9562469.1"/>
    </source>
</evidence>
<dbReference type="GO" id="GO:0003830">
    <property type="term" value="F:beta-1,4-mannosylglycoprotein 4-beta-N-acetylglucosaminyltransferase activity"/>
    <property type="evidence" value="ECO:0007669"/>
    <property type="project" value="InterPro"/>
</dbReference>
<dbReference type="Proteomes" id="UP001172457">
    <property type="component" value="Chromosome 2"/>
</dbReference>
<sequence>MWDSNSVVDRLLRIAGIENDDLLIMSNVDDIPSGHTIDLLRWRTTTRTRCGFGIISTREGFRRWYATGMACTICFPRSTRFGKSSGKWDRFPHSYSAVHLPSYLLNHADEYKYLLPGNCIREMG</sequence>
<organism evidence="1 2">
    <name type="scientific">Centaurea solstitialis</name>
    <name type="common">yellow star-thistle</name>
    <dbReference type="NCBI Taxonomy" id="347529"/>
    <lineage>
        <taxon>Eukaryota</taxon>
        <taxon>Viridiplantae</taxon>
        <taxon>Streptophyta</taxon>
        <taxon>Embryophyta</taxon>
        <taxon>Tracheophyta</taxon>
        <taxon>Spermatophyta</taxon>
        <taxon>Magnoliopsida</taxon>
        <taxon>eudicotyledons</taxon>
        <taxon>Gunneridae</taxon>
        <taxon>Pentapetalae</taxon>
        <taxon>asterids</taxon>
        <taxon>campanulids</taxon>
        <taxon>Asterales</taxon>
        <taxon>Asteraceae</taxon>
        <taxon>Carduoideae</taxon>
        <taxon>Cardueae</taxon>
        <taxon>Centaureinae</taxon>
        <taxon>Centaurea</taxon>
    </lineage>
</organism>
<dbReference type="GO" id="GO:0006044">
    <property type="term" value="P:N-acetylglucosamine metabolic process"/>
    <property type="evidence" value="ECO:0007669"/>
    <property type="project" value="TreeGrafter"/>
</dbReference>
<dbReference type="PANTHER" id="PTHR12224">
    <property type="entry name" value="BETA-1,4-MANNOSYL-GLYCOPROTEIN BETA-1,4-N-ACETYLGLUCOSAMINYL-TRANSFERASE"/>
    <property type="match status" value="1"/>
</dbReference>
<keyword evidence="2" id="KW-1185">Reference proteome</keyword>
<accession>A0AA38TK96</accession>
<name>A0AA38TK96_9ASTR</name>
<reference evidence="1" key="1">
    <citation type="submission" date="2023-03" db="EMBL/GenBank/DDBJ databases">
        <title>Chromosome-scale reference genome and RAD-based genetic map of yellow starthistle (Centaurea solstitialis) reveal putative structural variation and QTLs associated with invader traits.</title>
        <authorList>
            <person name="Reatini B."/>
            <person name="Cang F.A."/>
            <person name="Jiang Q."/>
            <person name="Mckibben M.T.W."/>
            <person name="Barker M.S."/>
            <person name="Rieseberg L.H."/>
            <person name="Dlugosch K.M."/>
        </authorList>
    </citation>
    <scope>NUCLEOTIDE SEQUENCE</scope>
    <source>
        <strain evidence="1">CAN-66</strain>
        <tissue evidence="1">Leaf</tissue>
    </source>
</reference>
<protein>
    <submittedName>
        <fullName evidence="1">Uncharacterized protein</fullName>
    </submittedName>
</protein>
<dbReference type="EMBL" id="JARYMX010000002">
    <property type="protein sequence ID" value="KAJ9562469.1"/>
    <property type="molecule type" value="Genomic_DNA"/>
</dbReference>
<dbReference type="InterPro" id="IPR006813">
    <property type="entry name" value="Glyco_trans_17"/>
</dbReference>
<gene>
    <name evidence="1" type="ORF">OSB04_007629</name>
</gene>
<comment type="caution">
    <text evidence="1">The sequence shown here is derived from an EMBL/GenBank/DDBJ whole genome shotgun (WGS) entry which is preliminary data.</text>
</comment>
<dbReference type="PANTHER" id="PTHR12224:SF0">
    <property type="entry name" value="BETA-1,4-MANNOSYL-GLYCOPROTEIN 4-BETA-N-ACETYLGLUCOSAMINYLTRANSFERASE"/>
    <property type="match status" value="1"/>
</dbReference>
<dbReference type="Pfam" id="PF04724">
    <property type="entry name" value="Glyco_transf_17"/>
    <property type="match status" value="2"/>
</dbReference>
<dbReference type="AlphaFoldDB" id="A0AA38TK96"/>
<proteinExistence type="predicted"/>
<dbReference type="GO" id="GO:0016020">
    <property type="term" value="C:membrane"/>
    <property type="evidence" value="ECO:0007669"/>
    <property type="project" value="InterPro"/>
</dbReference>